<dbReference type="EMBL" id="JQCL01000019">
    <property type="protein sequence ID" value="KRO14216.1"/>
    <property type="molecule type" value="Genomic_DNA"/>
</dbReference>
<sequence>MKMIAHSQNGKVSESKTTIINESGLYDLIFDAARQGKNQLIRMKAKRFRHWVTNEVLPSIRKHGAYMTDEKAYDITHNKDALADLLMQAGNQLKQKDLVIQELKPKALFADAVATSKTDILIGDLAKMLRGNGIDTGQNRLFEWMRVNGYLISRYGSSRNMPTQKAMDLGLFKVKETSITHADGHVTVNKTTKVTGKGQQYFINKFLAVTEA</sequence>
<proteinExistence type="predicted"/>
<dbReference type="PANTHER" id="PTHR36180">
    <property type="entry name" value="DNA-BINDING PROTEIN-RELATED-RELATED"/>
    <property type="match status" value="1"/>
</dbReference>
<comment type="caution">
    <text evidence="2">The sequence shown here is derived from an EMBL/GenBank/DDBJ whole genome shotgun (WGS) entry which is preliminary data.</text>
</comment>
<dbReference type="PANTHER" id="PTHR36180:SF2">
    <property type="entry name" value="BRO FAMILY PROTEIN"/>
    <property type="match status" value="1"/>
</dbReference>
<feature type="domain" description="Bro-N" evidence="1">
    <location>
        <begin position="1"/>
        <end position="64"/>
    </location>
</feature>
<dbReference type="Pfam" id="PF03374">
    <property type="entry name" value="ANT"/>
    <property type="match status" value="1"/>
</dbReference>
<dbReference type="PROSITE" id="PS51750">
    <property type="entry name" value="BRO_N"/>
    <property type="match status" value="1"/>
</dbReference>
<keyword evidence="3" id="KW-1185">Reference proteome</keyword>
<accession>A0A0R2MKI0</accession>
<protein>
    <submittedName>
        <fullName evidence="2">Antirepressor</fullName>
    </submittedName>
</protein>
<dbReference type="InterPro" id="IPR005039">
    <property type="entry name" value="Ant_C"/>
</dbReference>
<dbReference type="PATRIC" id="fig|942150.3.peg.1758"/>
<gene>
    <name evidence="2" type="ORF">IV64_GL001700</name>
</gene>
<dbReference type="GO" id="GO:0003677">
    <property type="term" value="F:DNA binding"/>
    <property type="evidence" value="ECO:0007669"/>
    <property type="project" value="InterPro"/>
</dbReference>
<evidence type="ECO:0000259" key="1">
    <source>
        <dbReference type="PROSITE" id="PS51750"/>
    </source>
</evidence>
<dbReference type="Proteomes" id="UP000051783">
    <property type="component" value="Unassembled WGS sequence"/>
</dbReference>
<dbReference type="AlphaFoldDB" id="A0A0R2MKI0"/>
<dbReference type="STRING" id="942150.IV64_GL001700"/>
<reference evidence="2 3" key="1">
    <citation type="journal article" date="2015" name="Genome Announc.">
        <title>Expanding the biotechnology potential of lactobacilli through comparative genomics of 213 strains and associated genera.</title>
        <authorList>
            <person name="Sun Z."/>
            <person name="Harris H.M."/>
            <person name="McCann A."/>
            <person name="Guo C."/>
            <person name="Argimon S."/>
            <person name="Zhang W."/>
            <person name="Yang X."/>
            <person name="Jeffery I.B."/>
            <person name="Cooney J.C."/>
            <person name="Kagawa T.F."/>
            <person name="Liu W."/>
            <person name="Song Y."/>
            <person name="Salvetti E."/>
            <person name="Wrobel A."/>
            <person name="Rasinkangas P."/>
            <person name="Parkhill J."/>
            <person name="Rea M.C."/>
            <person name="O'Sullivan O."/>
            <person name="Ritari J."/>
            <person name="Douillard F.P."/>
            <person name="Paul Ross R."/>
            <person name="Yang R."/>
            <person name="Briner A.E."/>
            <person name="Felis G.E."/>
            <person name="de Vos W.M."/>
            <person name="Barrangou R."/>
            <person name="Klaenhammer T.R."/>
            <person name="Caufield P.W."/>
            <person name="Cui Y."/>
            <person name="Zhang H."/>
            <person name="O'Toole P.W."/>
        </authorList>
    </citation>
    <scope>NUCLEOTIDE SEQUENCE [LARGE SCALE GENOMIC DNA]</scope>
    <source>
        <strain evidence="2 3">LMG 26013</strain>
    </source>
</reference>
<evidence type="ECO:0000313" key="3">
    <source>
        <dbReference type="Proteomes" id="UP000051783"/>
    </source>
</evidence>
<evidence type="ECO:0000313" key="2">
    <source>
        <dbReference type="EMBL" id="KRO14216.1"/>
    </source>
</evidence>
<dbReference type="InterPro" id="IPR003497">
    <property type="entry name" value="BRO_N_domain"/>
</dbReference>
<organism evidence="2 3">
    <name type="scientific">Lactiplantibacillus xiangfangensis</name>
    <dbReference type="NCBI Taxonomy" id="942150"/>
    <lineage>
        <taxon>Bacteria</taxon>
        <taxon>Bacillati</taxon>
        <taxon>Bacillota</taxon>
        <taxon>Bacilli</taxon>
        <taxon>Lactobacillales</taxon>
        <taxon>Lactobacillaceae</taxon>
        <taxon>Lactiplantibacillus</taxon>
    </lineage>
</organism>
<dbReference type="Pfam" id="PF02498">
    <property type="entry name" value="Bro-N"/>
    <property type="match status" value="1"/>
</dbReference>
<name>A0A0R2MKI0_9LACO</name>